<reference evidence="4 5" key="1">
    <citation type="submission" date="2019-06" db="EMBL/GenBank/DDBJ databases">
        <title>Genome sequence of Janthinobacterium lividum UCD_MED1.</title>
        <authorList>
            <person name="De Leon M.E."/>
            <person name="Jospin G."/>
        </authorList>
    </citation>
    <scope>NUCLEOTIDE SEQUENCE [LARGE SCALE GENOMIC DNA]</scope>
    <source>
        <strain evidence="4 5">UCD_MED1</strain>
    </source>
</reference>
<evidence type="ECO:0000256" key="1">
    <source>
        <dbReference type="ARBA" id="ARBA00022679"/>
    </source>
</evidence>
<dbReference type="PROSITE" id="PS51186">
    <property type="entry name" value="GNAT"/>
    <property type="match status" value="1"/>
</dbReference>
<comment type="caution">
    <text evidence="4">The sequence shown here is derived from an EMBL/GenBank/DDBJ whole genome shotgun (WGS) entry which is preliminary data.</text>
</comment>
<accession>A0A5C4NVT9</accession>
<proteinExistence type="predicted"/>
<dbReference type="InterPro" id="IPR000182">
    <property type="entry name" value="GNAT_dom"/>
</dbReference>
<evidence type="ECO:0000256" key="2">
    <source>
        <dbReference type="ARBA" id="ARBA00023315"/>
    </source>
</evidence>
<dbReference type="Pfam" id="PF00583">
    <property type="entry name" value="Acetyltransf_1"/>
    <property type="match status" value="1"/>
</dbReference>
<dbReference type="PANTHER" id="PTHR43877">
    <property type="entry name" value="AMINOALKYLPHOSPHONATE N-ACETYLTRANSFERASE-RELATED-RELATED"/>
    <property type="match status" value="1"/>
</dbReference>
<dbReference type="InterPro" id="IPR016181">
    <property type="entry name" value="Acyl_CoA_acyltransferase"/>
</dbReference>
<evidence type="ECO:0000313" key="4">
    <source>
        <dbReference type="EMBL" id="TNC77865.1"/>
    </source>
</evidence>
<keyword evidence="1 4" id="KW-0808">Transferase</keyword>
<name>A0A5C4NVT9_9BURK</name>
<keyword evidence="2" id="KW-0012">Acyltransferase</keyword>
<evidence type="ECO:0000313" key="5">
    <source>
        <dbReference type="Proteomes" id="UP000305681"/>
    </source>
</evidence>
<evidence type="ECO:0000259" key="3">
    <source>
        <dbReference type="PROSITE" id="PS51186"/>
    </source>
</evidence>
<dbReference type="AlphaFoldDB" id="A0A5C4NVT9"/>
<sequence length="213" mass="23189">MPFRGDIKCLYIFNNMRSAMKNAQANSPAISFSWCHNATAEDTLCKLYLDNISADYISHSELQGERADAPGNWRADLPEVIRGEIRAALSHDWVHGDSTLLAVATSGEAIVGMALVSIDTRQRASKSFAALDDLVLLPSVRGSGIGSQLVEWVADELRSHGIARLFLECGAHNLTAQKFFQGRGFKQVSVVMLRELDVPAVTAAVDDKDGDRG</sequence>
<protein>
    <submittedName>
        <fullName evidence="4">GNAT family N-acetyltransferase</fullName>
    </submittedName>
</protein>
<dbReference type="Proteomes" id="UP000305681">
    <property type="component" value="Unassembled WGS sequence"/>
</dbReference>
<dbReference type="InterPro" id="IPR050832">
    <property type="entry name" value="Bact_Acetyltransf"/>
</dbReference>
<dbReference type="Gene3D" id="3.40.630.30">
    <property type="match status" value="1"/>
</dbReference>
<dbReference type="PANTHER" id="PTHR43877:SF2">
    <property type="entry name" value="AMINOALKYLPHOSPHONATE N-ACETYLTRANSFERASE-RELATED"/>
    <property type="match status" value="1"/>
</dbReference>
<dbReference type="CDD" id="cd04301">
    <property type="entry name" value="NAT_SF"/>
    <property type="match status" value="1"/>
</dbReference>
<dbReference type="SUPFAM" id="SSF55729">
    <property type="entry name" value="Acyl-CoA N-acyltransferases (Nat)"/>
    <property type="match status" value="1"/>
</dbReference>
<dbReference type="EMBL" id="VDGE01000001">
    <property type="protein sequence ID" value="TNC77865.1"/>
    <property type="molecule type" value="Genomic_DNA"/>
</dbReference>
<feature type="domain" description="N-acetyltransferase" evidence="3">
    <location>
        <begin position="57"/>
        <end position="208"/>
    </location>
</feature>
<organism evidence="4 5">
    <name type="scientific">Janthinobacterium lividum</name>
    <dbReference type="NCBI Taxonomy" id="29581"/>
    <lineage>
        <taxon>Bacteria</taxon>
        <taxon>Pseudomonadati</taxon>
        <taxon>Pseudomonadota</taxon>
        <taxon>Betaproteobacteria</taxon>
        <taxon>Burkholderiales</taxon>
        <taxon>Oxalobacteraceae</taxon>
        <taxon>Janthinobacterium</taxon>
    </lineage>
</organism>
<gene>
    <name evidence="4" type="ORF">FHI69_00755</name>
</gene>
<dbReference type="GO" id="GO:0016747">
    <property type="term" value="F:acyltransferase activity, transferring groups other than amino-acyl groups"/>
    <property type="evidence" value="ECO:0007669"/>
    <property type="project" value="InterPro"/>
</dbReference>